<dbReference type="GO" id="GO:0006273">
    <property type="term" value="P:lagging strand elongation"/>
    <property type="evidence" value="ECO:0007669"/>
    <property type="project" value="UniProtKB-ARBA"/>
</dbReference>
<evidence type="ECO:0000256" key="7">
    <source>
        <dbReference type="ARBA" id="ARBA00022932"/>
    </source>
</evidence>
<dbReference type="Gene3D" id="3.60.21.50">
    <property type="match status" value="1"/>
</dbReference>
<dbReference type="EC" id="2.7.7.7" evidence="3"/>
<evidence type="ECO:0000256" key="5">
    <source>
        <dbReference type="ARBA" id="ARBA00022695"/>
    </source>
</evidence>
<dbReference type="FunFam" id="2.40.50.430:FF:000002">
    <property type="entry name" value="DNA polymerase delta subunit"/>
    <property type="match status" value="1"/>
</dbReference>
<evidence type="ECO:0000256" key="2">
    <source>
        <dbReference type="ARBA" id="ARBA00006035"/>
    </source>
</evidence>
<sequence>MDSILSRFNDSRTEEDSDPVKREKLSIESGTNPFFLKYEERKYDGQYFAMYQYRLKVLRERVTQSCEEKWDSHFELNNRRIVKKNKVLDIQANEPCWCVGTIYCEMRYKPNVLEEVVNDVYGAPDLVKSYTDAEGSDEIMLEDESGRVLLVGDIVQSKPFISGTVVGILGMEADAGAFQVLDICYPYALPQSKLPQNPTAGKIALVSGLNINTENPKLSLKLQLLQEYLTGDLIDIDSVSKINRLIVCGNSINPTEATALGGCLKELGTFLGNTLQSMPIDLMPGANDLSDQSLPQQPLHKALFEGTIKPFFKDIENELFSPTTNPVWFKFNGIEMLGTSGQNIDDICKYIIPNLSTSEPDSSGEGDMNVRLNMMEGCLKWQNIAPTAPDTLWCYPYKSDDPFILNKLPHVYFVGNQPAYMSRDVKLEGGLNVKIMTIPKFSETGEIVILDLKTLEAEVVTIQV</sequence>
<dbReference type="Pfam" id="PF18018">
    <property type="entry name" value="DNA_pol_D_N"/>
    <property type="match status" value="1"/>
</dbReference>
<dbReference type="Gene3D" id="2.40.50.430">
    <property type="match status" value="1"/>
</dbReference>
<keyword evidence="6" id="KW-0235">DNA replication</keyword>
<keyword evidence="8" id="KW-0539">Nucleus</keyword>
<evidence type="ECO:0000259" key="12">
    <source>
        <dbReference type="Pfam" id="PF18018"/>
    </source>
</evidence>
<dbReference type="AlphaFoldDB" id="A0A1G4K0S9"/>
<evidence type="ECO:0000313" key="13">
    <source>
        <dbReference type="EMBL" id="SCU97113.1"/>
    </source>
</evidence>
<feature type="compositionally biased region" description="Basic and acidic residues" evidence="10">
    <location>
        <begin position="9"/>
        <end position="23"/>
    </location>
</feature>
<reference evidence="14" key="1">
    <citation type="submission" date="2016-03" db="EMBL/GenBank/DDBJ databases">
        <authorList>
            <person name="Devillers Hugo."/>
        </authorList>
    </citation>
    <scope>NUCLEOTIDE SEQUENCE [LARGE SCALE GENOMIC DNA]</scope>
</reference>
<dbReference type="Proteomes" id="UP000189911">
    <property type="component" value="Chromosome E"/>
</dbReference>
<keyword evidence="7" id="KW-0239">DNA-directed DNA polymerase</keyword>
<protein>
    <recommendedName>
        <fullName evidence="3">DNA-directed DNA polymerase</fullName>
        <ecNumber evidence="3">2.7.7.7</ecNumber>
    </recommendedName>
</protein>
<feature type="domain" description="DNA polymerase alpha/delta/epsilon subunit B" evidence="11">
    <location>
        <begin position="203"/>
        <end position="420"/>
    </location>
</feature>
<dbReference type="InterPro" id="IPR040663">
    <property type="entry name" value="DNA_pol_D_N"/>
</dbReference>
<dbReference type="PANTHER" id="PTHR10416">
    <property type="entry name" value="DNA POLYMERASE DELTA SUBUNIT 2"/>
    <property type="match status" value="1"/>
</dbReference>
<evidence type="ECO:0000259" key="11">
    <source>
        <dbReference type="Pfam" id="PF04042"/>
    </source>
</evidence>
<evidence type="ECO:0000256" key="4">
    <source>
        <dbReference type="ARBA" id="ARBA00022679"/>
    </source>
</evidence>
<evidence type="ECO:0000256" key="9">
    <source>
        <dbReference type="ARBA" id="ARBA00049244"/>
    </source>
</evidence>
<comment type="catalytic activity">
    <reaction evidence="9">
        <text>DNA(n) + a 2'-deoxyribonucleoside 5'-triphosphate = DNA(n+1) + diphosphate</text>
        <dbReference type="Rhea" id="RHEA:22508"/>
        <dbReference type="Rhea" id="RHEA-COMP:17339"/>
        <dbReference type="Rhea" id="RHEA-COMP:17340"/>
        <dbReference type="ChEBI" id="CHEBI:33019"/>
        <dbReference type="ChEBI" id="CHEBI:61560"/>
        <dbReference type="ChEBI" id="CHEBI:173112"/>
        <dbReference type="EC" id="2.7.7.7"/>
    </reaction>
</comment>
<dbReference type="Pfam" id="PF04042">
    <property type="entry name" value="DNA_pol_E_B"/>
    <property type="match status" value="1"/>
</dbReference>
<proteinExistence type="inferred from homology"/>
<evidence type="ECO:0000256" key="3">
    <source>
        <dbReference type="ARBA" id="ARBA00012417"/>
    </source>
</evidence>
<keyword evidence="4" id="KW-0808">Transferase</keyword>
<evidence type="ECO:0000256" key="6">
    <source>
        <dbReference type="ARBA" id="ARBA00022705"/>
    </source>
</evidence>
<evidence type="ECO:0000256" key="8">
    <source>
        <dbReference type="ARBA" id="ARBA00023242"/>
    </source>
</evidence>
<evidence type="ECO:0000313" key="14">
    <source>
        <dbReference type="Proteomes" id="UP000189911"/>
    </source>
</evidence>
<name>A0A1G4K0S9_9SACH</name>
<evidence type="ECO:0000256" key="1">
    <source>
        <dbReference type="ARBA" id="ARBA00004123"/>
    </source>
</evidence>
<dbReference type="GO" id="GO:0003887">
    <property type="term" value="F:DNA-directed DNA polymerase activity"/>
    <property type="evidence" value="ECO:0007669"/>
    <property type="project" value="UniProtKB-KW"/>
</dbReference>
<keyword evidence="14" id="KW-1185">Reference proteome</keyword>
<accession>A0A1G4K0S9</accession>
<comment type="similarity">
    <text evidence="2">Belongs to the DNA polymerase delta/II small subunit family.</text>
</comment>
<dbReference type="OrthoDB" id="3763at2759"/>
<organism evidence="13 14">
    <name type="scientific">Lachancea nothofagi CBS 11611</name>
    <dbReference type="NCBI Taxonomy" id="1266666"/>
    <lineage>
        <taxon>Eukaryota</taxon>
        <taxon>Fungi</taxon>
        <taxon>Dikarya</taxon>
        <taxon>Ascomycota</taxon>
        <taxon>Saccharomycotina</taxon>
        <taxon>Saccharomycetes</taxon>
        <taxon>Saccharomycetales</taxon>
        <taxon>Saccharomycetaceae</taxon>
        <taxon>Lachancea</taxon>
    </lineage>
</organism>
<dbReference type="GO" id="GO:0003677">
    <property type="term" value="F:DNA binding"/>
    <property type="evidence" value="ECO:0007669"/>
    <property type="project" value="InterPro"/>
</dbReference>
<gene>
    <name evidence="13" type="ORF">LANO_0E15192G</name>
</gene>
<dbReference type="PANTHER" id="PTHR10416:SF0">
    <property type="entry name" value="DNA POLYMERASE DELTA SUBUNIT 2"/>
    <property type="match status" value="1"/>
</dbReference>
<dbReference type="GO" id="GO:0006281">
    <property type="term" value="P:DNA repair"/>
    <property type="evidence" value="ECO:0007669"/>
    <property type="project" value="UniProtKB-ARBA"/>
</dbReference>
<feature type="domain" description="DNA polymerase delta subunit OB-fold" evidence="12">
    <location>
        <begin position="46"/>
        <end position="183"/>
    </location>
</feature>
<dbReference type="EMBL" id="LT598451">
    <property type="protein sequence ID" value="SCU97113.1"/>
    <property type="molecule type" value="Genomic_DNA"/>
</dbReference>
<dbReference type="GO" id="GO:0043625">
    <property type="term" value="C:delta DNA polymerase complex"/>
    <property type="evidence" value="ECO:0007669"/>
    <property type="project" value="TreeGrafter"/>
</dbReference>
<feature type="region of interest" description="Disordered" evidence="10">
    <location>
        <begin position="1"/>
        <end position="23"/>
    </location>
</feature>
<comment type="subcellular location">
    <subcellularLocation>
        <location evidence="1">Nucleus</location>
    </subcellularLocation>
</comment>
<keyword evidence="5" id="KW-0548">Nucleotidyltransferase</keyword>
<dbReference type="InterPro" id="IPR024826">
    <property type="entry name" value="DNA_pol_delta/II_ssu"/>
</dbReference>
<dbReference type="InterPro" id="IPR007185">
    <property type="entry name" value="DNA_pol_a/d/e_bsu"/>
</dbReference>
<evidence type="ECO:0000256" key="10">
    <source>
        <dbReference type="SAM" id="MobiDB-lite"/>
    </source>
</evidence>